<evidence type="ECO:0000259" key="1">
    <source>
        <dbReference type="PROSITE" id="PS51063"/>
    </source>
</evidence>
<dbReference type="AlphaFoldDB" id="A0A1I5WGE4"/>
<dbReference type="Proteomes" id="UP000199356">
    <property type="component" value="Unassembled WGS sequence"/>
</dbReference>
<dbReference type="Gene3D" id="1.10.10.10">
    <property type="entry name" value="Winged helix-like DNA-binding domain superfamily/Winged helix DNA-binding domain"/>
    <property type="match status" value="1"/>
</dbReference>
<dbReference type="PRINTS" id="PR00034">
    <property type="entry name" value="HTHCRP"/>
</dbReference>
<dbReference type="PROSITE" id="PS51063">
    <property type="entry name" value="HTH_CRP_2"/>
    <property type="match status" value="1"/>
</dbReference>
<proteinExistence type="predicted"/>
<dbReference type="SMART" id="SM00419">
    <property type="entry name" value="HTH_CRP"/>
    <property type="match status" value="1"/>
</dbReference>
<dbReference type="OrthoDB" id="667966at2"/>
<dbReference type="GO" id="GO:0003700">
    <property type="term" value="F:DNA-binding transcription factor activity"/>
    <property type="evidence" value="ECO:0007669"/>
    <property type="project" value="InterPro"/>
</dbReference>
<reference evidence="2 3" key="1">
    <citation type="submission" date="2016-10" db="EMBL/GenBank/DDBJ databases">
        <authorList>
            <person name="de Groot N.N."/>
        </authorList>
    </citation>
    <scope>NUCLEOTIDE SEQUENCE [LARGE SCALE GENOMIC DNA]</scope>
    <source>
        <strain evidence="2 3">DSM 19547</strain>
    </source>
</reference>
<dbReference type="Pfam" id="PF13545">
    <property type="entry name" value="HTH_Crp_2"/>
    <property type="match status" value="1"/>
</dbReference>
<evidence type="ECO:0000313" key="3">
    <source>
        <dbReference type="Proteomes" id="UP000199356"/>
    </source>
</evidence>
<dbReference type="EMBL" id="FOXA01000046">
    <property type="protein sequence ID" value="SFQ18842.1"/>
    <property type="molecule type" value="Genomic_DNA"/>
</dbReference>
<keyword evidence="3" id="KW-1185">Reference proteome</keyword>
<dbReference type="PROSITE" id="PS00042">
    <property type="entry name" value="HTH_CRP_1"/>
    <property type="match status" value="1"/>
</dbReference>
<name>A0A1I5WGE4_9RHOB</name>
<accession>A0A1I5WGE4</accession>
<dbReference type="GO" id="GO:0003677">
    <property type="term" value="F:DNA binding"/>
    <property type="evidence" value="ECO:0007669"/>
    <property type="project" value="InterPro"/>
</dbReference>
<evidence type="ECO:0000313" key="2">
    <source>
        <dbReference type="EMBL" id="SFQ18842.1"/>
    </source>
</evidence>
<dbReference type="InterPro" id="IPR018335">
    <property type="entry name" value="Tscrpt_reg_HTH_Crp-type_CS"/>
</dbReference>
<protein>
    <submittedName>
        <fullName evidence="2">Regulatory protein, crp family</fullName>
    </submittedName>
</protein>
<organism evidence="2 3">
    <name type="scientific">Tranquillimonas alkanivorans</name>
    <dbReference type="NCBI Taxonomy" id="441119"/>
    <lineage>
        <taxon>Bacteria</taxon>
        <taxon>Pseudomonadati</taxon>
        <taxon>Pseudomonadota</taxon>
        <taxon>Alphaproteobacteria</taxon>
        <taxon>Rhodobacterales</taxon>
        <taxon>Roseobacteraceae</taxon>
        <taxon>Tranquillimonas</taxon>
    </lineage>
</organism>
<feature type="domain" description="HTH crp-type" evidence="1">
    <location>
        <begin position="1"/>
        <end position="69"/>
    </location>
</feature>
<sequence>MTTIARREAVLRRARTANGMCFDLPITRYAMADYLGLTIETVSRQISALKQDDVSVLESMRRVVVPDFARLSVEAGEDSGVSVLW</sequence>
<dbReference type="InterPro" id="IPR036390">
    <property type="entry name" value="WH_DNA-bd_sf"/>
</dbReference>
<gene>
    <name evidence="2" type="ORF">SAMN04488047_14611</name>
</gene>
<dbReference type="InterPro" id="IPR036388">
    <property type="entry name" value="WH-like_DNA-bd_sf"/>
</dbReference>
<dbReference type="InterPro" id="IPR012318">
    <property type="entry name" value="HTH_CRP"/>
</dbReference>
<dbReference type="SUPFAM" id="SSF46785">
    <property type="entry name" value="Winged helix' DNA-binding domain"/>
    <property type="match status" value="1"/>
</dbReference>
<dbReference type="STRING" id="441119.SAMN04488047_14611"/>